<comment type="caution">
    <text evidence="1">The sequence shown here is derived from an EMBL/GenBank/DDBJ whole genome shotgun (WGS) entry which is preliminary data.</text>
</comment>
<dbReference type="Gene3D" id="3.40.50.150">
    <property type="entry name" value="Vaccinia Virus protein VP39"/>
    <property type="match status" value="1"/>
</dbReference>
<dbReference type="AlphaFoldDB" id="A0A6I3SL96"/>
<accession>A0A6I3SL96</accession>
<protein>
    <submittedName>
        <fullName evidence="1">Crotonobetainyl-CoA--carnitine CoA-transferase</fullName>
    </submittedName>
</protein>
<keyword evidence="1" id="KW-0808">Transferase</keyword>
<dbReference type="GO" id="GO:0016740">
    <property type="term" value="F:transferase activity"/>
    <property type="evidence" value="ECO:0007669"/>
    <property type="project" value="UniProtKB-KW"/>
</dbReference>
<dbReference type="InterPro" id="IPR029063">
    <property type="entry name" value="SAM-dependent_MTases_sf"/>
</dbReference>
<dbReference type="EMBL" id="WNKU01000013">
    <property type="protein sequence ID" value="MTV49680.1"/>
    <property type="molecule type" value="Genomic_DNA"/>
</dbReference>
<dbReference type="RefSeq" id="WP_155476777.1">
    <property type="nucleotide sequence ID" value="NZ_WNKU01000013.1"/>
</dbReference>
<sequence>MKDYGIKTYTNTEEAEARGQMVQMLKNCPIPDDQLLSNLGLFLNSKSLSRILFMDHIYKQIVDVQGVIIEFGTRWGQNLALFSALRGIYEPFNRHRKIIGFDTFEGFPSISDKDGVSDMMVVGGLALPDNYVDYLENIITLQEKDNPLAHIKKHDLRTGDATEEIEKYLKDCPETIIALAYFDFDLYEPTKKCLTAIKDRLVKGSILGFDELNDPDSPGETLALMEVMGLNNIRLKRYRYTSRTSYYIVE</sequence>
<reference evidence="1 2" key="1">
    <citation type="submission" date="2019-11" db="EMBL/GenBank/DDBJ databases">
        <title>Whole-genome sequence of a the green, strictly anaerobic photosynthetic bacterium Heliobacillus mobilis DSM 6151.</title>
        <authorList>
            <person name="Kyndt J.A."/>
            <person name="Meyer T.E."/>
        </authorList>
    </citation>
    <scope>NUCLEOTIDE SEQUENCE [LARGE SCALE GENOMIC DNA]</scope>
    <source>
        <strain evidence="1 2">DSM 6151</strain>
    </source>
</reference>
<organism evidence="1 2">
    <name type="scientific">Heliobacterium mobile</name>
    <name type="common">Heliobacillus mobilis</name>
    <dbReference type="NCBI Taxonomy" id="28064"/>
    <lineage>
        <taxon>Bacteria</taxon>
        <taxon>Bacillati</taxon>
        <taxon>Bacillota</taxon>
        <taxon>Clostridia</taxon>
        <taxon>Eubacteriales</taxon>
        <taxon>Heliobacteriaceae</taxon>
        <taxon>Heliobacterium</taxon>
    </lineage>
</organism>
<proteinExistence type="predicted"/>
<dbReference type="OrthoDB" id="149130at2"/>
<gene>
    <name evidence="1" type="ORF">GJ688_11910</name>
</gene>
<evidence type="ECO:0000313" key="2">
    <source>
        <dbReference type="Proteomes" id="UP000430670"/>
    </source>
</evidence>
<evidence type="ECO:0000313" key="1">
    <source>
        <dbReference type="EMBL" id="MTV49680.1"/>
    </source>
</evidence>
<name>A0A6I3SL96_HELMO</name>
<dbReference type="Proteomes" id="UP000430670">
    <property type="component" value="Unassembled WGS sequence"/>
</dbReference>
<keyword evidence="2" id="KW-1185">Reference proteome</keyword>